<keyword evidence="7" id="KW-0998">Cell outer membrane</keyword>
<keyword evidence="10" id="KW-1185">Reference proteome</keyword>
<evidence type="ECO:0000256" key="6">
    <source>
        <dbReference type="ARBA" id="ARBA00023136"/>
    </source>
</evidence>
<dbReference type="PANTHER" id="PTHR35093:SF8">
    <property type="entry name" value="OUTER MEMBRANE PROTEIN NMB0088-RELATED"/>
    <property type="match status" value="1"/>
</dbReference>
<dbReference type="Gene3D" id="2.40.160.60">
    <property type="entry name" value="Outer membrane protein transport protein (OMPP1/FadL/TodX)"/>
    <property type="match status" value="1"/>
</dbReference>
<name>A0ABS3Q5H5_9GAMM</name>
<protein>
    <submittedName>
        <fullName evidence="9">Outer membrane protein transport protein</fullName>
    </submittedName>
</protein>
<reference evidence="9 10" key="1">
    <citation type="submission" date="2021-03" db="EMBL/GenBank/DDBJ databases">
        <title>Thiomicrorhabdus sp.nov.,novel sulfur-oxidizing bacteria isolated from coastal sediment.</title>
        <authorList>
            <person name="Liu X."/>
        </authorList>
    </citation>
    <scope>NUCLEOTIDE SEQUENCE [LARGE SCALE GENOMIC DNA]</scope>
    <source>
        <strain evidence="9 10">6S2-11</strain>
    </source>
</reference>
<keyword evidence="6" id="KW-0472">Membrane</keyword>
<evidence type="ECO:0000256" key="7">
    <source>
        <dbReference type="ARBA" id="ARBA00023237"/>
    </source>
</evidence>
<evidence type="ECO:0000256" key="5">
    <source>
        <dbReference type="ARBA" id="ARBA00022729"/>
    </source>
</evidence>
<evidence type="ECO:0000256" key="8">
    <source>
        <dbReference type="SAM" id="SignalP"/>
    </source>
</evidence>
<dbReference type="SUPFAM" id="SSF56935">
    <property type="entry name" value="Porins"/>
    <property type="match status" value="1"/>
</dbReference>
<evidence type="ECO:0000256" key="4">
    <source>
        <dbReference type="ARBA" id="ARBA00022692"/>
    </source>
</evidence>
<keyword evidence="3" id="KW-1134">Transmembrane beta strand</keyword>
<evidence type="ECO:0000313" key="9">
    <source>
        <dbReference type="EMBL" id="MBO1927585.1"/>
    </source>
</evidence>
<sequence>MSRIYQKSFLLFLSFCSSSVFANGFYAFNHSNNSFGLAGAYQSQALGVDAAYYNPANLVFIKESEGLWEFDGIVAHQPQQAFRGTINLPVEDTPASGQADAINAVMPYVFYVSPENNNWRWGLSTTYQGVTSQWGGQPQAFLVGSATVATFILSPVVSYKVSEQFSIGGGLQMTYSMLEQSSQGNLFGPDMSLDLNADGFDLSHILATTYKVNQDFTLSAVYRSATETTLKGDAQALDGIDNYDGAAEIDALTPALFRLSGAYEFNDTIVEFVASRVLWSEYDSIQLRLDRQLTGPASLYQAKAEKNWRDVDTVHLGLTHRYNDKTTLLMGLSQDLGTAAPEESINFDWLDGKVSALGLGVRYQYSKDYQVGASYNYSYYSSSKVSNAIIDGEYDRNVHVIGFFVSSSF</sequence>
<feature type="chain" id="PRO_5046936646" evidence="8">
    <location>
        <begin position="23"/>
        <end position="409"/>
    </location>
</feature>
<keyword evidence="4" id="KW-0812">Transmembrane</keyword>
<comment type="subcellular location">
    <subcellularLocation>
        <location evidence="1">Cell outer membrane</location>
        <topology evidence="1">Multi-pass membrane protein</topology>
    </subcellularLocation>
</comment>
<evidence type="ECO:0000256" key="3">
    <source>
        <dbReference type="ARBA" id="ARBA00022452"/>
    </source>
</evidence>
<evidence type="ECO:0000256" key="2">
    <source>
        <dbReference type="ARBA" id="ARBA00008163"/>
    </source>
</evidence>
<evidence type="ECO:0000313" key="10">
    <source>
        <dbReference type="Proteomes" id="UP000664835"/>
    </source>
</evidence>
<keyword evidence="5 8" id="KW-0732">Signal</keyword>
<proteinExistence type="inferred from homology"/>
<dbReference type="EMBL" id="JAGETV010000013">
    <property type="protein sequence ID" value="MBO1927585.1"/>
    <property type="molecule type" value="Genomic_DNA"/>
</dbReference>
<evidence type="ECO:0000256" key="1">
    <source>
        <dbReference type="ARBA" id="ARBA00004571"/>
    </source>
</evidence>
<organism evidence="9 10">
    <name type="scientific">Thiomicrorhabdus marina</name>
    <dbReference type="NCBI Taxonomy" id="2818442"/>
    <lineage>
        <taxon>Bacteria</taxon>
        <taxon>Pseudomonadati</taxon>
        <taxon>Pseudomonadota</taxon>
        <taxon>Gammaproteobacteria</taxon>
        <taxon>Thiotrichales</taxon>
        <taxon>Piscirickettsiaceae</taxon>
        <taxon>Thiomicrorhabdus</taxon>
    </lineage>
</organism>
<dbReference type="RefSeq" id="WP_208149980.1">
    <property type="nucleotide sequence ID" value="NZ_JAGETV010000013.1"/>
</dbReference>
<accession>A0ABS3Q5H5</accession>
<dbReference type="PANTHER" id="PTHR35093">
    <property type="entry name" value="OUTER MEMBRANE PROTEIN NMB0088-RELATED"/>
    <property type="match status" value="1"/>
</dbReference>
<dbReference type="Pfam" id="PF03349">
    <property type="entry name" value="Toluene_X"/>
    <property type="match status" value="1"/>
</dbReference>
<dbReference type="InterPro" id="IPR005017">
    <property type="entry name" value="OMPP1/FadL/TodX"/>
</dbReference>
<feature type="signal peptide" evidence="8">
    <location>
        <begin position="1"/>
        <end position="22"/>
    </location>
</feature>
<comment type="caution">
    <text evidence="9">The sequence shown here is derived from an EMBL/GenBank/DDBJ whole genome shotgun (WGS) entry which is preliminary data.</text>
</comment>
<comment type="similarity">
    <text evidence="2">Belongs to the OmpP1/FadL family.</text>
</comment>
<gene>
    <name evidence="9" type="ORF">J3998_08330</name>
</gene>
<dbReference type="Proteomes" id="UP000664835">
    <property type="component" value="Unassembled WGS sequence"/>
</dbReference>